<dbReference type="EMBL" id="JADKNH010000008">
    <property type="protein sequence ID" value="MBF4694104.1"/>
    <property type="molecule type" value="Genomic_DNA"/>
</dbReference>
<accession>A0ABR9ZUF5</accession>
<gene>
    <name evidence="2" type="ORF">ISU02_13365</name>
</gene>
<dbReference type="InterPro" id="IPR000182">
    <property type="entry name" value="GNAT_dom"/>
</dbReference>
<dbReference type="InterPro" id="IPR052829">
    <property type="entry name" value="N-acetyltransferase_domain"/>
</dbReference>
<reference evidence="2 3" key="1">
    <citation type="submission" date="2020-11" db="EMBL/GenBank/DDBJ databases">
        <title>Fusibacter basophilias sp. nov.</title>
        <authorList>
            <person name="Qiu D."/>
        </authorList>
    </citation>
    <scope>NUCLEOTIDE SEQUENCE [LARGE SCALE GENOMIC DNA]</scope>
    <source>
        <strain evidence="2 3">Q10-2</strain>
    </source>
</reference>
<evidence type="ECO:0000259" key="1">
    <source>
        <dbReference type="PROSITE" id="PS51186"/>
    </source>
</evidence>
<protein>
    <submittedName>
        <fullName evidence="2">GNAT family N-acetyltransferase</fullName>
    </submittedName>
</protein>
<dbReference type="Pfam" id="PF00583">
    <property type="entry name" value="Acetyltransf_1"/>
    <property type="match status" value="1"/>
</dbReference>
<dbReference type="PANTHER" id="PTHR43259:SF1">
    <property type="entry name" value="N-ACETYLTRANSFERASE DOMAIN-CONTAINING PROTEIN"/>
    <property type="match status" value="1"/>
</dbReference>
<name>A0ABR9ZUF5_9FIRM</name>
<proteinExistence type="predicted"/>
<evidence type="ECO:0000313" key="2">
    <source>
        <dbReference type="EMBL" id="MBF4694104.1"/>
    </source>
</evidence>
<feature type="domain" description="N-acetyltransferase" evidence="1">
    <location>
        <begin position="1"/>
        <end position="190"/>
    </location>
</feature>
<dbReference type="PANTHER" id="PTHR43259">
    <property type="entry name" value="SPT10P"/>
    <property type="match status" value="1"/>
</dbReference>
<keyword evidence="3" id="KW-1185">Reference proteome</keyword>
<comment type="caution">
    <text evidence="2">The sequence shown here is derived from an EMBL/GenBank/DDBJ whole genome shotgun (WGS) entry which is preliminary data.</text>
</comment>
<dbReference type="Proteomes" id="UP000614200">
    <property type="component" value="Unassembled WGS sequence"/>
</dbReference>
<dbReference type="PROSITE" id="PS51186">
    <property type="entry name" value="GNAT"/>
    <property type="match status" value="1"/>
</dbReference>
<organism evidence="2 3">
    <name type="scientific">Fusibacter ferrireducens</name>
    <dbReference type="NCBI Taxonomy" id="2785058"/>
    <lineage>
        <taxon>Bacteria</taxon>
        <taxon>Bacillati</taxon>
        <taxon>Bacillota</taxon>
        <taxon>Clostridia</taxon>
        <taxon>Eubacteriales</taxon>
        <taxon>Eubacteriales Family XII. Incertae Sedis</taxon>
        <taxon>Fusibacter</taxon>
    </lineage>
</organism>
<dbReference type="InterPro" id="IPR016181">
    <property type="entry name" value="Acyl_CoA_acyltransferase"/>
</dbReference>
<dbReference type="CDD" id="cd04301">
    <property type="entry name" value="NAT_SF"/>
    <property type="match status" value="1"/>
</dbReference>
<sequence>MIRKAEKDDYLDVIPLIKLAIGDMANTYTGYQDEALMDKTLKALYLEKQSRFSYENVYIACFENKIAGQITAYPAEVMATLNRHFETYFNPDAEDREARLKALVASKEGFEGEYYIDSLAVYKAYRGLGFASDLIHEVERIAFDAGYDKLSLLVALNNPKAERLYEKLAFKSDQMVQVLGHPYKHLVKHI</sequence>
<dbReference type="SUPFAM" id="SSF55729">
    <property type="entry name" value="Acyl-CoA N-acyltransferases (Nat)"/>
    <property type="match status" value="1"/>
</dbReference>
<dbReference type="Gene3D" id="3.40.630.30">
    <property type="match status" value="1"/>
</dbReference>
<evidence type="ECO:0000313" key="3">
    <source>
        <dbReference type="Proteomes" id="UP000614200"/>
    </source>
</evidence>